<evidence type="ECO:0000313" key="2">
    <source>
        <dbReference type="Proteomes" id="UP001432322"/>
    </source>
</evidence>
<gene>
    <name evidence="1" type="ORF">PFISCL1PPCAC_11431</name>
</gene>
<reference evidence="1" key="1">
    <citation type="submission" date="2023-10" db="EMBL/GenBank/DDBJ databases">
        <title>Genome assembly of Pristionchus species.</title>
        <authorList>
            <person name="Yoshida K."/>
            <person name="Sommer R.J."/>
        </authorList>
    </citation>
    <scope>NUCLEOTIDE SEQUENCE</scope>
    <source>
        <strain evidence="1">RS5133</strain>
    </source>
</reference>
<dbReference type="EMBL" id="BTSY01000003">
    <property type="protein sequence ID" value="GMT20134.1"/>
    <property type="molecule type" value="Genomic_DNA"/>
</dbReference>
<protein>
    <recommendedName>
        <fullName evidence="3">Secreted protein</fullName>
    </recommendedName>
</protein>
<sequence>VSASFSHPLHSLCVHVPLHSHATAGSTDGSNNGRSLPLSIILALLRVLRGQSVPMLLLLRDLGTHLFRHSFHASRRWRSGCGYSICTRCKGLINKQ</sequence>
<organism evidence="1 2">
    <name type="scientific">Pristionchus fissidentatus</name>
    <dbReference type="NCBI Taxonomy" id="1538716"/>
    <lineage>
        <taxon>Eukaryota</taxon>
        <taxon>Metazoa</taxon>
        <taxon>Ecdysozoa</taxon>
        <taxon>Nematoda</taxon>
        <taxon>Chromadorea</taxon>
        <taxon>Rhabditida</taxon>
        <taxon>Rhabditina</taxon>
        <taxon>Diplogasteromorpha</taxon>
        <taxon>Diplogasteroidea</taxon>
        <taxon>Neodiplogasteridae</taxon>
        <taxon>Pristionchus</taxon>
    </lineage>
</organism>
<proteinExistence type="predicted"/>
<evidence type="ECO:0008006" key="3">
    <source>
        <dbReference type="Google" id="ProtNLM"/>
    </source>
</evidence>
<evidence type="ECO:0000313" key="1">
    <source>
        <dbReference type="EMBL" id="GMT20134.1"/>
    </source>
</evidence>
<name>A0AAV5VKT8_9BILA</name>
<comment type="caution">
    <text evidence="1">The sequence shown here is derived from an EMBL/GenBank/DDBJ whole genome shotgun (WGS) entry which is preliminary data.</text>
</comment>
<dbReference type="AlphaFoldDB" id="A0AAV5VKT8"/>
<feature type="non-terminal residue" evidence="1">
    <location>
        <position position="1"/>
    </location>
</feature>
<dbReference type="Proteomes" id="UP001432322">
    <property type="component" value="Unassembled WGS sequence"/>
</dbReference>
<accession>A0AAV5VKT8</accession>
<keyword evidence="2" id="KW-1185">Reference proteome</keyword>